<keyword evidence="4" id="KW-0460">Magnesium</keyword>
<gene>
    <name evidence="4" type="primary">trmR</name>
    <name evidence="5" type="ORF">SAMN05216313_11523</name>
</gene>
<feature type="binding site" evidence="4">
    <location>
        <begin position="113"/>
        <end position="114"/>
    </location>
    <ligand>
        <name>S-adenosyl-L-methionine</name>
        <dbReference type="ChEBI" id="CHEBI:59789"/>
    </ligand>
</feature>
<dbReference type="SUPFAM" id="SSF53335">
    <property type="entry name" value="S-adenosyl-L-methionine-dependent methyltransferases"/>
    <property type="match status" value="1"/>
</dbReference>
<feature type="binding site" evidence="4">
    <location>
        <position position="85"/>
    </location>
    <ligand>
        <name>S-adenosyl-L-methionine</name>
        <dbReference type="ChEBI" id="CHEBI:59789"/>
    </ligand>
</feature>
<keyword evidence="6" id="KW-1185">Reference proteome</keyword>
<dbReference type="InterPro" id="IPR029063">
    <property type="entry name" value="SAM-dependent_MTases_sf"/>
</dbReference>
<feature type="binding site" evidence="4">
    <location>
        <position position="159"/>
    </location>
    <ligand>
        <name>Mg(2+)</name>
        <dbReference type="ChEBI" id="CHEBI:18420"/>
    </ligand>
</feature>
<dbReference type="PANTHER" id="PTHR43836:SF2">
    <property type="entry name" value="CATECHOL O-METHYLTRANSFERASE 1-RELATED"/>
    <property type="match status" value="1"/>
</dbReference>
<evidence type="ECO:0000256" key="1">
    <source>
        <dbReference type="ARBA" id="ARBA00022603"/>
    </source>
</evidence>
<comment type="similarity">
    <text evidence="4">Belongs to the class I-like SAM-binding methyltransferase superfamily. Cation-dependent O-methyltransferase family.</text>
</comment>
<evidence type="ECO:0000256" key="4">
    <source>
        <dbReference type="HAMAP-Rule" id="MF_02217"/>
    </source>
</evidence>
<dbReference type="EC" id="2.1.1.-" evidence="4"/>
<keyword evidence="2 4" id="KW-0808">Transferase</keyword>
<dbReference type="PROSITE" id="PS51682">
    <property type="entry name" value="SAM_OMT_I"/>
    <property type="match status" value="1"/>
</dbReference>
<reference evidence="6" key="1">
    <citation type="submission" date="2016-10" db="EMBL/GenBank/DDBJ databases">
        <authorList>
            <person name="Varghese N."/>
            <person name="Submissions S."/>
        </authorList>
    </citation>
    <scope>NUCLEOTIDE SEQUENCE [LARGE SCALE GENOMIC DNA]</scope>
    <source>
        <strain evidence="6">NLAE-zl-G277</strain>
    </source>
</reference>
<dbReference type="GO" id="GO:0000287">
    <property type="term" value="F:magnesium ion binding"/>
    <property type="evidence" value="ECO:0007669"/>
    <property type="project" value="UniProtKB-UniRule"/>
</dbReference>
<dbReference type="GO" id="GO:0008171">
    <property type="term" value="F:O-methyltransferase activity"/>
    <property type="evidence" value="ECO:0007669"/>
    <property type="project" value="InterPro"/>
</dbReference>
<feature type="binding site" evidence="4">
    <location>
        <position position="158"/>
    </location>
    <ligand>
        <name>Mg(2+)</name>
        <dbReference type="ChEBI" id="CHEBI:18420"/>
    </ligand>
</feature>
<name>A0A1I0HBX8_9FIRM</name>
<dbReference type="GO" id="GO:0016300">
    <property type="term" value="F:tRNA (uridine) methyltransferase activity"/>
    <property type="evidence" value="ECO:0007669"/>
    <property type="project" value="UniProtKB-UniRule"/>
</dbReference>
<dbReference type="GO" id="GO:0030488">
    <property type="term" value="P:tRNA methylation"/>
    <property type="evidence" value="ECO:0007669"/>
    <property type="project" value="UniProtKB-UniRule"/>
</dbReference>
<evidence type="ECO:0000313" key="6">
    <source>
        <dbReference type="Proteomes" id="UP000198508"/>
    </source>
</evidence>
<dbReference type="EMBL" id="FOIM01000015">
    <property type="protein sequence ID" value="SET80347.1"/>
    <property type="molecule type" value="Genomic_DNA"/>
</dbReference>
<dbReference type="AlphaFoldDB" id="A0A1I0HBX8"/>
<dbReference type="Pfam" id="PF01596">
    <property type="entry name" value="Methyltransf_3"/>
    <property type="match status" value="1"/>
</dbReference>
<dbReference type="PANTHER" id="PTHR43836">
    <property type="entry name" value="CATECHOL O-METHYLTRANSFERASE 1-RELATED"/>
    <property type="match status" value="1"/>
</dbReference>
<comment type="subunit">
    <text evidence="4">Homodimer.</text>
</comment>
<dbReference type="CDD" id="cd02440">
    <property type="entry name" value="AdoMet_MTases"/>
    <property type="match status" value="1"/>
</dbReference>
<feature type="binding site" evidence="4">
    <location>
        <position position="67"/>
    </location>
    <ligand>
        <name>S-adenosyl-L-methionine</name>
        <dbReference type="ChEBI" id="CHEBI:59789"/>
    </ligand>
</feature>
<comment type="catalytic activity">
    <reaction evidence="4">
        <text>5-hydroxyuridine(34) in tRNA + S-adenosyl-L-methionine = 5-methoxyuridine(34) in tRNA + S-adenosyl-L-homocysteine + H(+)</text>
        <dbReference type="Rhea" id="RHEA:60524"/>
        <dbReference type="Rhea" id="RHEA-COMP:13381"/>
        <dbReference type="Rhea" id="RHEA-COMP:15591"/>
        <dbReference type="ChEBI" id="CHEBI:15378"/>
        <dbReference type="ChEBI" id="CHEBI:57856"/>
        <dbReference type="ChEBI" id="CHEBI:59789"/>
        <dbReference type="ChEBI" id="CHEBI:136877"/>
        <dbReference type="ChEBI" id="CHEBI:143860"/>
    </reaction>
</comment>
<dbReference type="GeneID" id="93276808"/>
<dbReference type="STRING" id="460384.SAMN05216313_11523"/>
<feature type="binding site" evidence="4">
    <location>
        <position position="132"/>
    </location>
    <ligand>
        <name>Mg(2+)</name>
        <dbReference type="ChEBI" id="CHEBI:18420"/>
    </ligand>
</feature>
<organism evidence="5 6">
    <name type="scientific">Enterocloster lavalensis</name>
    <dbReference type="NCBI Taxonomy" id="460384"/>
    <lineage>
        <taxon>Bacteria</taxon>
        <taxon>Bacillati</taxon>
        <taxon>Bacillota</taxon>
        <taxon>Clostridia</taxon>
        <taxon>Lachnospirales</taxon>
        <taxon>Lachnospiraceae</taxon>
        <taxon>Enterocloster</taxon>
    </lineage>
</organism>
<keyword evidence="4" id="KW-0819">tRNA processing</keyword>
<dbReference type="Gene3D" id="3.40.50.150">
    <property type="entry name" value="Vaccinia Virus protein VP39"/>
    <property type="match status" value="1"/>
</dbReference>
<keyword evidence="3 4" id="KW-0949">S-adenosyl-L-methionine</keyword>
<evidence type="ECO:0000256" key="3">
    <source>
        <dbReference type="ARBA" id="ARBA00022691"/>
    </source>
</evidence>
<protein>
    <recommendedName>
        <fullName evidence="4">tRNA 5-hydroxyuridine methyltransferase</fullName>
        <ecNumber evidence="4">2.1.1.-</ecNumber>
    </recommendedName>
    <alternativeName>
        <fullName evidence="4">ho5U methyltransferase</fullName>
    </alternativeName>
</protein>
<accession>A0A1I0HBX8</accession>
<proteinExistence type="inferred from homology"/>
<dbReference type="HAMAP" id="MF_02217">
    <property type="entry name" value="TrmR_methyltr"/>
    <property type="match status" value="1"/>
</dbReference>
<dbReference type="RefSeq" id="WP_092365088.1">
    <property type="nucleotide sequence ID" value="NZ_CABJCG010000028.1"/>
</dbReference>
<dbReference type="InterPro" id="IPR002935">
    <property type="entry name" value="SAM_O-MeTrfase"/>
</dbReference>
<evidence type="ECO:0000313" key="5">
    <source>
        <dbReference type="EMBL" id="SET80347.1"/>
    </source>
</evidence>
<comment type="function">
    <text evidence="4">Catalyzes the methylation of 5-hydroxyuridine (ho5U) to form 5-methoxyuridine (mo5U) at position 34 in tRNAs.</text>
</comment>
<keyword evidence="1 4" id="KW-0489">Methyltransferase</keyword>
<dbReference type="InterPro" id="IPR043675">
    <property type="entry name" value="TrmR_methyltr"/>
</dbReference>
<feature type="binding site" evidence="4">
    <location>
        <position position="37"/>
    </location>
    <ligand>
        <name>S-adenosyl-L-methionine</name>
        <dbReference type="ChEBI" id="CHEBI:59789"/>
    </ligand>
</feature>
<evidence type="ECO:0000256" key="2">
    <source>
        <dbReference type="ARBA" id="ARBA00022679"/>
    </source>
</evidence>
<sequence>MIADSRITDYILSLETGQGQLCDRIEQEALAARVPIIRRETAALLKTLVAAKAPRAILEIGTAVGYSALLMARVMPADCRITTIEKYEKRIPVARENFRLAGEEERITLLEGDADEILERLKGSYFDFVFMDAAKGQYLAWLPKLMELMPPGALLVSDNVLQDGDIVQSRFAVERRNRTIHARMREYLYELKHNSALETSILPVGDGVALSVRRR</sequence>
<feature type="binding site" evidence="4">
    <location>
        <position position="132"/>
    </location>
    <ligand>
        <name>S-adenosyl-L-methionine</name>
        <dbReference type="ChEBI" id="CHEBI:59789"/>
    </ligand>
</feature>
<keyword evidence="4" id="KW-0479">Metal-binding</keyword>
<dbReference type="Proteomes" id="UP000198508">
    <property type="component" value="Unassembled WGS sequence"/>
</dbReference>